<sequence length="54" mass="5849">MLIAQLKTGRMTHAGEPRSNPGTEGASLPANLSGPRTARVRPLWKAILSGIRRR</sequence>
<proteinExistence type="predicted"/>
<protein>
    <submittedName>
        <fullName evidence="2">Uncharacterized protein</fullName>
    </submittedName>
</protein>
<dbReference type="Proteomes" id="UP001260188">
    <property type="component" value="Unassembled WGS sequence"/>
</dbReference>
<evidence type="ECO:0000313" key="3">
    <source>
        <dbReference type="Proteomes" id="UP001260188"/>
    </source>
</evidence>
<organism evidence="2 3">
    <name type="scientific">Microbacterium paludicola</name>
    <dbReference type="NCBI Taxonomy" id="300019"/>
    <lineage>
        <taxon>Bacteria</taxon>
        <taxon>Bacillati</taxon>
        <taxon>Actinomycetota</taxon>
        <taxon>Actinomycetes</taxon>
        <taxon>Micrococcales</taxon>
        <taxon>Microbacteriaceae</taxon>
        <taxon>Microbacterium</taxon>
    </lineage>
</organism>
<accession>A0ABU1HYS9</accession>
<dbReference type="EMBL" id="JAVIZA010000001">
    <property type="protein sequence ID" value="MDR6166546.1"/>
    <property type="molecule type" value="Genomic_DNA"/>
</dbReference>
<reference evidence="2 3" key="1">
    <citation type="submission" date="2023-08" db="EMBL/GenBank/DDBJ databases">
        <title>Functional and genomic diversity of the sorghum phyllosphere microbiome.</title>
        <authorList>
            <person name="Shade A."/>
        </authorList>
    </citation>
    <scope>NUCLEOTIDE SEQUENCE [LARGE SCALE GENOMIC DNA]</scope>
    <source>
        <strain evidence="2 3">SORGH_AS_0919</strain>
    </source>
</reference>
<evidence type="ECO:0000256" key="1">
    <source>
        <dbReference type="SAM" id="MobiDB-lite"/>
    </source>
</evidence>
<gene>
    <name evidence="2" type="ORF">QE367_000750</name>
</gene>
<comment type="caution">
    <text evidence="2">The sequence shown here is derived from an EMBL/GenBank/DDBJ whole genome shotgun (WGS) entry which is preliminary data.</text>
</comment>
<name>A0ABU1HYS9_9MICO</name>
<evidence type="ECO:0000313" key="2">
    <source>
        <dbReference type="EMBL" id="MDR6166546.1"/>
    </source>
</evidence>
<feature type="region of interest" description="Disordered" evidence="1">
    <location>
        <begin position="1"/>
        <end position="36"/>
    </location>
</feature>
<keyword evidence="3" id="KW-1185">Reference proteome</keyword>